<feature type="region of interest" description="Disordered" evidence="4">
    <location>
        <begin position="27"/>
        <end position="49"/>
    </location>
</feature>
<reference evidence="7" key="1">
    <citation type="journal article" date="2022" name="Environ. Microbiol.">
        <title>Geoalkalibacter halelectricus SAP #1 sp. nov. possessing extracellular electron transfer and mineral#reducing capabilities from a haloalkaline environment.</title>
        <authorList>
            <person name="Yadav S."/>
            <person name="Singh R."/>
            <person name="Sundharam S.S."/>
            <person name="Chaudhary S."/>
            <person name="Krishnamurthi S."/>
            <person name="Patil S.A."/>
        </authorList>
    </citation>
    <scope>NUCLEOTIDE SEQUENCE</scope>
    <source>
        <strain evidence="7">SAP-1</strain>
    </source>
</reference>
<evidence type="ECO:0000259" key="6">
    <source>
        <dbReference type="Pfam" id="PF07732"/>
    </source>
</evidence>
<dbReference type="Pfam" id="PF07732">
    <property type="entry name" value="Cu-oxidase_3"/>
    <property type="match status" value="1"/>
</dbReference>
<dbReference type="CDD" id="cd04202">
    <property type="entry name" value="CuRO_D2_2dMcoN_like"/>
    <property type="match status" value="1"/>
</dbReference>
<dbReference type="InterPro" id="IPR011706">
    <property type="entry name" value="Cu-oxidase_C"/>
</dbReference>
<evidence type="ECO:0000256" key="2">
    <source>
        <dbReference type="ARBA" id="ARBA00023002"/>
    </source>
</evidence>
<evidence type="ECO:0000313" key="7">
    <source>
        <dbReference type="EMBL" id="UWZ80582.1"/>
    </source>
</evidence>
<dbReference type="CDD" id="cd13860">
    <property type="entry name" value="CuRO_1_2dMco_1"/>
    <property type="match status" value="1"/>
</dbReference>
<organism evidence="7 8">
    <name type="scientific">Geoalkalibacter halelectricus</name>
    <dbReference type="NCBI Taxonomy" id="2847045"/>
    <lineage>
        <taxon>Bacteria</taxon>
        <taxon>Pseudomonadati</taxon>
        <taxon>Thermodesulfobacteriota</taxon>
        <taxon>Desulfuromonadia</taxon>
        <taxon>Desulfuromonadales</taxon>
        <taxon>Geoalkalibacteraceae</taxon>
        <taxon>Geoalkalibacter</taxon>
    </lineage>
</organism>
<dbReference type="Pfam" id="PF07731">
    <property type="entry name" value="Cu-oxidase_2"/>
    <property type="match status" value="1"/>
</dbReference>
<dbReference type="PANTHER" id="PTHR11709">
    <property type="entry name" value="MULTI-COPPER OXIDASE"/>
    <property type="match status" value="1"/>
</dbReference>
<proteinExistence type="predicted"/>
<dbReference type="InterPro" id="IPR045087">
    <property type="entry name" value="Cu-oxidase_fam"/>
</dbReference>
<dbReference type="SUPFAM" id="SSF49503">
    <property type="entry name" value="Cupredoxins"/>
    <property type="match status" value="2"/>
</dbReference>
<feature type="domain" description="Plastocyanin-like" evidence="6">
    <location>
        <begin position="87"/>
        <end position="192"/>
    </location>
</feature>
<dbReference type="EMBL" id="CP092109">
    <property type="protein sequence ID" value="UWZ80582.1"/>
    <property type="molecule type" value="Genomic_DNA"/>
</dbReference>
<protein>
    <submittedName>
        <fullName evidence="7">Copper oxidase</fullName>
    </submittedName>
</protein>
<accession>A0ABY5ZN35</accession>
<evidence type="ECO:0000313" key="8">
    <source>
        <dbReference type="Proteomes" id="UP001060414"/>
    </source>
</evidence>
<feature type="region of interest" description="Disordered" evidence="4">
    <location>
        <begin position="405"/>
        <end position="434"/>
    </location>
</feature>
<sequence>MSPMTRRQMLARSAAVFAGGVLLKEVGEAQGAPPPPSAGNQRPGADAINRHLPVHTPNVENLPWKIVDGVKVFHLIAEPVRHELAPGLRVDGWGYNGRVHGPTIEAVEGDRVRIYVTNRLPEPTSVHWHGILLPNGMDGVAGLNQRPIPPGETYRYEFTLRQHGTHMYHPHFDEMTQMAMGMMGLFIIHPRDSRAYRVDQDFALLLSEWKIQVGTSRPDPGEMVDFNILTMNGRAFPGTEPLLVRQGEKVRIRLVNLSAMSHHPIHLHGYKFLVTATDGGKIPPSAQWPETTVLVPVGSSRDIEFNADEPGDWALHCHMTHHLMNQMGHDIPNMIGMDPSGLDEKIQRFLPGYMTMGHTGMGGMGTMGMPVPRNSIPMLGGEGPFGHIDMAGMFTIVKVHPTRPAPDDWYEHPPGTVAEPAPEQDLRRDGIKTG</sequence>
<evidence type="ECO:0000256" key="1">
    <source>
        <dbReference type="ARBA" id="ARBA00022723"/>
    </source>
</evidence>
<evidence type="ECO:0000256" key="4">
    <source>
        <dbReference type="SAM" id="MobiDB-lite"/>
    </source>
</evidence>
<dbReference type="InterPro" id="IPR011707">
    <property type="entry name" value="Cu-oxidase-like_N"/>
</dbReference>
<gene>
    <name evidence="7" type="ORF">L9S41_04080</name>
</gene>
<keyword evidence="1" id="KW-0479">Metal-binding</keyword>
<dbReference type="PANTHER" id="PTHR11709:SF394">
    <property type="entry name" value="FI03373P-RELATED"/>
    <property type="match status" value="1"/>
</dbReference>
<evidence type="ECO:0000256" key="3">
    <source>
        <dbReference type="ARBA" id="ARBA00023008"/>
    </source>
</evidence>
<dbReference type="InterPro" id="IPR008972">
    <property type="entry name" value="Cupredoxin"/>
</dbReference>
<feature type="domain" description="Plastocyanin-like" evidence="5">
    <location>
        <begin position="221"/>
        <end position="330"/>
    </location>
</feature>
<keyword evidence="3" id="KW-0186">Copper</keyword>
<keyword evidence="8" id="KW-1185">Reference proteome</keyword>
<name>A0ABY5ZN35_9BACT</name>
<feature type="compositionally biased region" description="Basic and acidic residues" evidence="4">
    <location>
        <begin position="424"/>
        <end position="434"/>
    </location>
</feature>
<keyword evidence="2" id="KW-0560">Oxidoreductase</keyword>
<dbReference type="Proteomes" id="UP001060414">
    <property type="component" value="Chromosome"/>
</dbReference>
<evidence type="ECO:0000259" key="5">
    <source>
        <dbReference type="Pfam" id="PF07731"/>
    </source>
</evidence>
<dbReference type="Gene3D" id="2.60.40.420">
    <property type="entry name" value="Cupredoxins - blue copper proteins"/>
    <property type="match status" value="1"/>
</dbReference>